<dbReference type="InterPro" id="IPR039421">
    <property type="entry name" value="Type_1_exporter"/>
</dbReference>
<evidence type="ECO:0000256" key="5">
    <source>
        <dbReference type="ARBA" id="ARBA00022741"/>
    </source>
</evidence>
<dbReference type="InterPro" id="IPR003439">
    <property type="entry name" value="ABC_transporter-like_ATP-bd"/>
</dbReference>
<evidence type="ECO:0000259" key="10">
    <source>
        <dbReference type="PROSITE" id="PS50893"/>
    </source>
</evidence>
<dbReference type="GO" id="GO:0016887">
    <property type="term" value="F:ATP hydrolysis activity"/>
    <property type="evidence" value="ECO:0007669"/>
    <property type="project" value="InterPro"/>
</dbReference>
<dbReference type="PANTHER" id="PTHR24221">
    <property type="entry name" value="ATP-BINDING CASSETTE SUB-FAMILY B"/>
    <property type="match status" value="1"/>
</dbReference>
<evidence type="ECO:0000256" key="4">
    <source>
        <dbReference type="ARBA" id="ARBA00022692"/>
    </source>
</evidence>
<keyword evidence="7 9" id="KW-1133">Transmembrane helix</keyword>
<feature type="transmembrane region" description="Helical" evidence="9">
    <location>
        <begin position="52"/>
        <end position="74"/>
    </location>
</feature>
<protein>
    <submittedName>
        <fullName evidence="12">ABC transporter ATP-binding protein/permease</fullName>
    </submittedName>
</protein>
<feature type="transmembrane region" description="Helical" evidence="9">
    <location>
        <begin position="272"/>
        <end position="290"/>
    </location>
</feature>
<dbReference type="Proteomes" id="UP000782880">
    <property type="component" value="Unassembled WGS sequence"/>
</dbReference>
<dbReference type="Pfam" id="PF00005">
    <property type="entry name" value="ABC_tran"/>
    <property type="match status" value="1"/>
</dbReference>
<evidence type="ECO:0000256" key="9">
    <source>
        <dbReference type="SAM" id="Phobius"/>
    </source>
</evidence>
<feature type="transmembrane region" description="Helical" evidence="9">
    <location>
        <begin position="21"/>
        <end position="40"/>
    </location>
</feature>
<accession>A0A921II35</accession>
<feature type="transmembrane region" description="Helical" evidence="9">
    <location>
        <begin position="126"/>
        <end position="152"/>
    </location>
</feature>
<dbReference type="AlphaFoldDB" id="A0A921II35"/>
<feature type="transmembrane region" description="Helical" evidence="9">
    <location>
        <begin position="244"/>
        <end position="266"/>
    </location>
</feature>
<dbReference type="GO" id="GO:0140359">
    <property type="term" value="F:ABC-type transporter activity"/>
    <property type="evidence" value="ECO:0007669"/>
    <property type="project" value="InterPro"/>
</dbReference>
<dbReference type="InterPro" id="IPR036640">
    <property type="entry name" value="ABC1_TM_sf"/>
</dbReference>
<dbReference type="GO" id="GO:0034040">
    <property type="term" value="F:ATPase-coupled lipid transmembrane transporter activity"/>
    <property type="evidence" value="ECO:0007669"/>
    <property type="project" value="TreeGrafter"/>
</dbReference>
<feature type="transmembrane region" description="Helical" evidence="9">
    <location>
        <begin position="158"/>
        <end position="177"/>
    </location>
</feature>
<dbReference type="InterPro" id="IPR027417">
    <property type="entry name" value="P-loop_NTPase"/>
</dbReference>
<dbReference type="SUPFAM" id="SSF90123">
    <property type="entry name" value="ABC transporter transmembrane region"/>
    <property type="match status" value="1"/>
</dbReference>
<dbReference type="EMBL" id="DYVE01000102">
    <property type="protein sequence ID" value="HJG27785.1"/>
    <property type="molecule type" value="Genomic_DNA"/>
</dbReference>
<dbReference type="SUPFAM" id="SSF52540">
    <property type="entry name" value="P-loop containing nucleoside triphosphate hydrolases"/>
    <property type="match status" value="1"/>
</dbReference>
<evidence type="ECO:0000313" key="13">
    <source>
        <dbReference type="Proteomes" id="UP000782880"/>
    </source>
</evidence>
<proteinExistence type="predicted"/>
<dbReference type="PROSITE" id="PS50893">
    <property type="entry name" value="ABC_TRANSPORTER_2"/>
    <property type="match status" value="1"/>
</dbReference>
<keyword evidence="4 9" id="KW-0812">Transmembrane</keyword>
<keyword evidence="5" id="KW-0547">Nucleotide-binding</keyword>
<keyword evidence="2" id="KW-0813">Transport</keyword>
<organism evidence="12 13">
    <name type="scientific">Subdoligranulum variabile</name>
    <dbReference type="NCBI Taxonomy" id="214851"/>
    <lineage>
        <taxon>Bacteria</taxon>
        <taxon>Bacillati</taxon>
        <taxon>Bacillota</taxon>
        <taxon>Clostridia</taxon>
        <taxon>Eubacteriales</taxon>
        <taxon>Oscillospiraceae</taxon>
        <taxon>Subdoligranulum</taxon>
    </lineage>
</organism>
<keyword evidence="6 12" id="KW-0067">ATP-binding</keyword>
<dbReference type="SMART" id="SM00382">
    <property type="entry name" value="AAA"/>
    <property type="match status" value="1"/>
</dbReference>
<dbReference type="Gene3D" id="1.20.1560.10">
    <property type="entry name" value="ABC transporter type 1, transmembrane domain"/>
    <property type="match status" value="1"/>
</dbReference>
<evidence type="ECO:0000256" key="1">
    <source>
        <dbReference type="ARBA" id="ARBA00004651"/>
    </source>
</evidence>
<keyword evidence="8 9" id="KW-0472">Membrane</keyword>
<evidence type="ECO:0000259" key="11">
    <source>
        <dbReference type="PROSITE" id="PS50929"/>
    </source>
</evidence>
<sequence length="587" mass="64749">MFKKVLEYAGEYRKTTYASMAVMLIGIVMNVLPFLFLYQLMEPLLLHKNVEVWYVAWRVLAIGTCGVLYALFYVKGLALSHRAAYKTLRNLRSSLQGKLERQPLGTIQEKGVGTLKKMFIDDIDSIELLLAHALPEGLSNVAVPLFVFVAMFFVDWKLALLSLCAMPLGLIAMGAMYKAGTGKMGAYYASAQKMNNTIVEYINGMEVVKVFNRDGESYKRFEQDVRGYRDFTLAWYKVCWPWMALYNSILPCLALFTLPIGAYLVLSGASTLPDLALVLCMSFGAGAPLLRALSFMSTLPQINYKITALEQLMNAPALEQKEKPFTGKDHSLSFENVRFAYKEEEVLHGISLTVPEGSLTALVGESGSGKSTLAKLLVHYYDVTGGSIKVGGQDLREMSVEALNDQISYVSQEQFLFNMSLLENIRLGKPDATDEEVLVAAEKAQCMEFLARLPQGIHTMAGDGGKQLSGGERQRISLARAILKDAPIVVLDEATAFMDPENEEKMNAAIAEIIKGKTVIVIAHRLHSIVNADQICVLNNGRVAGIGRHKMLLENCPEYTKLWQAAEGSAAWGVTANAAWEGGIDND</sequence>
<dbReference type="PROSITE" id="PS50929">
    <property type="entry name" value="ABC_TM1F"/>
    <property type="match status" value="1"/>
</dbReference>
<dbReference type="PROSITE" id="PS00211">
    <property type="entry name" value="ABC_TRANSPORTER_1"/>
    <property type="match status" value="1"/>
</dbReference>
<reference evidence="12" key="2">
    <citation type="submission" date="2021-09" db="EMBL/GenBank/DDBJ databases">
        <authorList>
            <person name="Gilroy R."/>
        </authorList>
    </citation>
    <scope>NUCLEOTIDE SEQUENCE</scope>
    <source>
        <strain evidence="12">ChiBcec21-2208</strain>
    </source>
</reference>
<gene>
    <name evidence="12" type="ORF">K8V20_03960</name>
</gene>
<comment type="subcellular location">
    <subcellularLocation>
        <location evidence="1">Cell membrane</location>
        <topology evidence="1">Multi-pass membrane protein</topology>
    </subcellularLocation>
</comment>
<evidence type="ECO:0000256" key="2">
    <source>
        <dbReference type="ARBA" id="ARBA00022448"/>
    </source>
</evidence>
<dbReference type="CDD" id="cd07346">
    <property type="entry name" value="ABC_6TM_exporters"/>
    <property type="match status" value="1"/>
</dbReference>
<dbReference type="InterPro" id="IPR003593">
    <property type="entry name" value="AAA+_ATPase"/>
</dbReference>
<evidence type="ECO:0000256" key="7">
    <source>
        <dbReference type="ARBA" id="ARBA00022989"/>
    </source>
</evidence>
<dbReference type="GO" id="GO:0005886">
    <property type="term" value="C:plasma membrane"/>
    <property type="evidence" value="ECO:0007669"/>
    <property type="project" value="UniProtKB-SubCell"/>
</dbReference>
<evidence type="ECO:0000313" key="12">
    <source>
        <dbReference type="EMBL" id="HJG27785.1"/>
    </source>
</evidence>
<reference evidence="12" key="1">
    <citation type="journal article" date="2021" name="PeerJ">
        <title>Extensive microbial diversity within the chicken gut microbiome revealed by metagenomics and culture.</title>
        <authorList>
            <person name="Gilroy R."/>
            <person name="Ravi A."/>
            <person name="Getino M."/>
            <person name="Pursley I."/>
            <person name="Horton D.L."/>
            <person name="Alikhan N.F."/>
            <person name="Baker D."/>
            <person name="Gharbi K."/>
            <person name="Hall N."/>
            <person name="Watson M."/>
            <person name="Adriaenssens E.M."/>
            <person name="Foster-Nyarko E."/>
            <person name="Jarju S."/>
            <person name="Secka A."/>
            <person name="Antonio M."/>
            <person name="Oren A."/>
            <person name="Chaudhuri R.R."/>
            <person name="La Ragione R."/>
            <person name="Hildebrand F."/>
            <person name="Pallen M.J."/>
        </authorList>
    </citation>
    <scope>NUCLEOTIDE SEQUENCE</scope>
    <source>
        <strain evidence="12">ChiBcec21-2208</strain>
    </source>
</reference>
<feature type="domain" description="ABC transmembrane type-1" evidence="11">
    <location>
        <begin position="18"/>
        <end position="301"/>
    </location>
</feature>
<dbReference type="InterPro" id="IPR017871">
    <property type="entry name" value="ABC_transporter-like_CS"/>
</dbReference>
<evidence type="ECO:0000256" key="3">
    <source>
        <dbReference type="ARBA" id="ARBA00022475"/>
    </source>
</evidence>
<evidence type="ECO:0000256" key="8">
    <source>
        <dbReference type="ARBA" id="ARBA00023136"/>
    </source>
</evidence>
<dbReference type="PANTHER" id="PTHR24221:SF397">
    <property type="entry name" value="ABC TRANSPORTER, ATP-BINDING TRANSMEMBRANE PROTEIN"/>
    <property type="match status" value="1"/>
</dbReference>
<evidence type="ECO:0000256" key="6">
    <source>
        <dbReference type="ARBA" id="ARBA00022840"/>
    </source>
</evidence>
<dbReference type="GO" id="GO:0005524">
    <property type="term" value="F:ATP binding"/>
    <property type="evidence" value="ECO:0007669"/>
    <property type="project" value="UniProtKB-KW"/>
</dbReference>
<feature type="domain" description="ABC transporter" evidence="10">
    <location>
        <begin position="332"/>
        <end position="565"/>
    </location>
</feature>
<name>A0A921II35_9FIRM</name>
<comment type="caution">
    <text evidence="12">The sequence shown here is derived from an EMBL/GenBank/DDBJ whole genome shotgun (WGS) entry which is preliminary data.</text>
</comment>
<dbReference type="InterPro" id="IPR011527">
    <property type="entry name" value="ABC1_TM_dom"/>
</dbReference>
<dbReference type="Gene3D" id="3.40.50.300">
    <property type="entry name" value="P-loop containing nucleotide triphosphate hydrolases"/>
    <property type="match status" value="1"/>
</dbReference>
<keyword evidence="3" id="KW-1003">Cell membrane</keyword>
<dbReference type="Pfam" id="PF00664">
    <property type="entry name" value="ABC_membrane"/>
    <property type="match status" value="1"/>
</dbReference>
<dbReference type="FunFam" id="3.40.50.300:FF:000221">
    <property type="entry name" value="Multidrug ABC transporter ATP-binding protein"/>
    <property type="match status" value="1"/>
</dbReference>